<sequence>MIILLFGNRVNIKYKDCITKVKKELSCLSGTLSGQKG</sequence>
<dbReference type="EMBL" id="CTRP01000003">
    <property type="protein sequence ID" value="CQR70860.1"/>
    <property type="molecule type" value="Genomic_DNA"/>
</dbReference>
<name>A0A0U1KTU2_9FIRM</name>
<accession>A0A0U1KTU2</accession>
<evidence type="ECO:0000313" key="2">
    <source>
        <dbReference type="Proteomes" id="UP000049855"/>
    </source>
</evidence>
<proteinExistence type="predicted"/>
<keyword evidence="2" id="KW-1185">Reference proteome</keyword>
<organism evidence="1 2">
    <name type="scientific">Sporomusa ovata</name>
    <dbReference type="NCBI Taxonomy" id="2378"/>
    <lineage>
        <taxon>Bacteria</taxon>
        <taxon>Bacillati</taxon>
        <taxon>Bacillota</taxon>
        <taxon>Negativicutes</taxon>
        <taxon>Selenomonadales</taxon>
        <taxon>Sporomusaceae</taxon>
        <taxon>Sporomusa</taxon>
    </lineage>
</organism>
<reference evidence="2" key="1">
    <citation type="submission" date="2015-03" db="EMBL/GenBank/DDBJ databases">
        <authorList>
            <person name="Nijsse Bart"/>
        </authorList>
    </citation>
    <scope>NUCLEOTIDE SEQUENCE [LARGE SCALE GENOMIC DNA]</scope>
</reference>
<protein>
    <submittedName>
        <fullName evidence="1">Uncharacterized protein</fullName>
    </submittedName>
</protein>
<dbReference type="Proteomes" id="UP000049855">
    <property type="component" value="Unassembled WGS sequence"/>
</dbReference>
<evidence type="ECO:0000313" key="1">
    <source>
        <dbReference type="EMBL" id="CQR70860.1"/>
    </source>
</evidence>
<gene>
    <name evidence="1" type="ORF">SpAn4DRAFT_1838</name>
</gene>
<dbReference type="AlphaFoldDB" id="A0A0U1KTU2"/>